<reference evidence="2" key="1">
    <citation type="journal article" date="2023" name="Nat. Plants">
        <title>Single-cell RNA sequencing provides a high-resolution roadmap for understanding the multicellular compartmentation of specialized metabolism.</title>
        <authorList>
            <person name="Sun S."/>
            <person name="Shen X."/>
            <person name="Li Y."/>
            <person name="Li Y."/>
            <person name="Wang S."/>
            <person name="Li R."/>
            <person name="Zhang H."/>
            <person name="Shen G."/>
            <person name="Guo B."/>
            <person name="Wei J."/>
            <person name="Xu J."/>
            <person name="St-Pierre B."/>
            <person name="Chen S."/>
            <person name="Sun C."/>
        </authorList>
    </citation>
    <scope>NUCLEOTIDE SEQUENCE [LARGE SCALE GENOMIC DNA]</scope>
</reference>
<proteinExistence type="predicted"/>
<gene>
    <name evidence="1" type="ORF">M9H77_29991</name>
</gene>
<organism evidence="1 2">
    <name type="scientific">Catharanthus roseus</name>
    <name type="common">Madagascar periwinkle</name>
    <name type="synonym">Vinca rosea</name>
    <dbReference type="NCBI Taxonomy" id="4058"/>
    <lineage>
        <taxon>Eukaryota</taxon>
        <taxon>Viridiplantae</taxon>
        <taxon>Streptophyta</taxon>
        <taxon>Embryophyta</taxon>
        <taxon>Tracheophyta</taxon>
        <taxon>Spermatophyta</taxon>
        <taxon>Magnoliopsida</taxon>
        <taxon>eudicotyledons</taxon>
        <taxon>Gunneridae</taxon>
        <taxon>Pentapetalae</taxon>
        <taxon>asterids</taxon>
        <taxon>lamiids</taxon>
        <taxon>Gentianales</taxon>
        <taxon>Apocynaceae</taxon>
        <taxon>Rauvolfioideae</taxon>
        <taxon>Vinceae</taxon>
        <taxon>Catharanthinae</taxon>
        <taxon>Catharanthus</taxon>
    </lineage>
</organism>
<dbReference type="EMBL" id="CM044707">
    <property type="protein sequence ID" value="KAI5652804.1"/>
    <property type="molecule type" value="Genomic_DNA"/>
</dbReference>
<evidence type="ECO:0000313" key="1">
    <source>
        <dbReference type="EMBL" id="KAI5652804.1"/>
    </source>
</evidence>
<evidence type="ECO:0000313" key="2">
    <source>
        <dbReference type="Proteomes" id="UP001060085"/>
    </source>
</evidence>
<dbReference type="Proteomes" id="UP001060085">
    <property type="component" value="Linkage Group LG07"/>
</dbReference>
<protein>
    <submittedName>
        <fullName evidence="1">Uncharacterized protein</fullName>
    </submittedName>
</protein>
<name>A0ACB9ZWT0_CATRO</name>
<keyword evidence="2" id="KW-1185">Reference proteome</keyword>
<sequence length="188" mass="19502">MSCSLTPHRSNDGSAGKEDTDSTGRIKVGDAATGKLSAIKALTSPVAAGGTLSSSGVISESDVGSLGSSSIDVLSPIPGATGAISGPSTDSSSEREYDDDDDDVVLLGSSTRNQVPASRNQYQPNTIRALDYKQPHSHINGQNRPQTPGAPIRPIGPHPPRSTPLFKWIHSLESESSTPSEEALVGRD</sequence>
<comment type="caution">
    <text evidence="1">The sequence shown here is derived from an EMBL/GenBank/DDBJ whole genome shotgun (WGS) entry which is preliminary data.</text>
</comment>
<accession>A0ACB9ZWT0</accession>